<dbReference type="Pfam" id="PF02885">
    <property type="entry name" value="Glycos_trans_3N"/>
    <property type="match status" value="1"/>
</dbReference>
<dbReference type="Pfam" id="PF00591">
    <property type="entry name" value="Glycos_transf_3"/>
    <property type="match status" value="1"/>
</dbReference>
<dbReference type="InterPro" id="IPR036320">
    <property type="entry name" value="Glycosyl_Trfase_fam3_N_dom_sf"/>
</dbReference>
<dbReference type="Gene3D" id="3.90.1170.30">
    <property type="entry name" value="Pyrimidine nucleoside phosphorylase-like, C-terminal domain"/>
    <property type="match status" value="1"/>
</dbReference>
<dbReference type="Gene3D" id="1.20.970.10">
    <property type="entry name" value="Transferase, Pyrimidine Nucleoside Phosphorylase, Chain C"/>
    <property type="match status" value="1"/>
</dbReference>
<dbReference type="NCBIfam" id="NF004490">
    <property type="entry name" value="PRK05820.1"/>
    <property type="match status" value="1"/>
</dbReference>
<evidence type="ECO:0000256" key="1">
    <source>
        <dbReference type="ARBA" id="ARBA00006915"/>
    </source>
</evidence>
<dbReference type="InterPro" id="IPR035902">
    <property type="entry name" value="Nuc_phospho_transferase"/>
</dbReference>
<protein>
    <recommendedName>
        <fullName evidence="3 7">Thymidine phosphorylase</fullName>
        <ecNumber evidence="3 7">2.4.2.4</ecNumber>
    </recommendedName>
    <alternativeName>
        <fullName evidence="7">TdRPase</fullName>
    </alternativeName>
</protein>
<evidence type="ECO:0000256" key="2">
    <source>
        <dbReference type="ARBA" id="ARBA00011738"/>
    </source>
</evidence>
<dbReference type="Pfam" id="PF07831">
    <property type="entry name" value="PYNP_C"/>
    <property type="match status" value="1"/>
</dbReference>
<dbReference type="GO" id="GO:0005829">
    <property type="term" value="C:cytosol"/>
    <property type="evidence" value="ECO:0007669"/>
    <property type="project" value="TreeGrafter"/>
</dbReference>
<dbReference type="SUPFAM" id="SSF54680">
    <property type="entry name" value="Pyrimidine nucleoside phosphorylase C-terminal domain"/>
    <property type="match status" value="1"/>
</dbReference>
<feature type="domain" description="Pyrimidine nucleoside phosphorylase C-terminal" evidence="8">
    <location>
        <begin position="354"/>
        <end position="428"/>
    </location>
</feature>
<dbReference type="GeneID" id="94366539"/>
<keyword evidence="5 7" id="KW-0808">Transferase</keyword>
<dbReference type="RefSeq" id="WP_109534495.1">
    <property type="nucleotide sequence ID" value="NZ_QEYD01000011.1"/>
</dbReference>
<dbReference type="GO" id="GO:0004645">
    <property type="term" value="F:1,4-alpha-oligoglucan phosphorylase activity"/>
    <property type="evidence" value="ECO:0007669"/>
    <property type="project" value="InterPro"/>
</dbReference>
<comment type="pathway">
    <text evidence="7">Pyrimidine metabolism; dTMP biosynthesis via salvage pathway; dTMP from thymine: step 1/2.</text>
</comment>
<dbReference type="InterPro" id="IPR000312">
    <property type="entry name" value="Glycosyl_Trfase_fam3"/>
</dbReference>
<accession>A0A2U2C5Y5</accession>
<dbReference type="InterPro" id="IPR017872">
    <property type="entry name" value="Pyrmidine_PPase_CS"/>
</dbReference>
<evidence type="ECO:0000259" key="8">
    <source>
        <dbReference type="SMART" id="SM00941"/>
    </source>
</evidence>
<reference evidence="9 10" key="1">
    <citation type="submission" date="2018-05" db="EMBL/GenBank/DDBJ databases">
        <title>Pararhodobacter marina sp. nov., isolated from deep-sea water of the Indian Ocean.</title>
        <authorList>
            <person name="Lai Q.Sr."/>
            <person name="Liu X."/>
            <person name="Shao Z."/>
        </authorList>
    </citation>
    <scope>NUCLEOTIDE SEQUENCE [LARGE SCALE GENOMIC DNA]</scope>
    <source>
        <strain evidence="9 10">CIC4N-9</strain>
    </source>
</reference>
<dbReference type="FunFam" id="3.40.1030.10:FF:000003">
    <property type="entry name" value="Pyrimidine-nucleoside phosphorylase"/>
    <property type="match status" value="1"/>
</dbReference>
<dbReference type="Gene3D" id="3.40.1030.10">
    <property type="entry name" value="Nucleoside phosphorylase/phosphoribosyltransferase catalytic domain"/>
    <property type="match status" value="1"/>
</dbReference>
<dbReference type="GO" id="GO:0046104">
    <property type="term" value="P:thymidine metabolic process"/>
    <property type="evidence" value="ECO:0007669"/>
    <property type="project" value="UniProtKB-UniRule"/>
</dbReference>
<dbReference type="GO" id="GO:0009032">
    <property type="term" value="F:thymidine phosphorylase activity"/>
    <property type="evidence" value="ECO:0007669"/>
    <property type="project" value="UniProtKB-UniRule"/>
</dbReference>
<dbReference type="NCBIfam" id="TIGR02644">
    <property type="entry name" value="Y_phosphoryl"/>
    <property type="match status" value="1"/>
</dbReference>
<name>A0A2U2C5Y5_9RHOB</name>
<dbReference type="InterPro" id="IPR017459">
    <property type="entry name" value="Glycosyl_Trfase_fam3_N_dom"/>
</dbReference>
<dbReference type="InterPro" id="IPR000053">
    <property type="entry name" value="Thymidine/pyrmidine_PPase"/>
</dbReference>
<dbReference type="SUPFAM" id="SSF47648">
    <property type="entry name" value="Nucleoside phosphorylase/phosphoribosyltransferase N-terminal domain"/>
    <property type="match status" value="1"/>
</dbReference>
<comment type="catalytic activity">
    <reaction evidence="6 7">
        <text>thymidine + phosphate = 2-deoxy-alpha-D-ribose 1-phosphate + thymine</text>
        <dbReference type="Rhea" id="RHEA:16037"/>
        <dbReference type="ChEBI" id="CHEBI:17748"/>
        <dbReference type="ChEBI" id="CHEBI:17821"/>
        <dbReference type="ChEBI" id="CHEBI:43474"/>
        <dbReference type="ChEBI" id="CHEBI:57259"/>
        <dbReference type="EC" id="2.4.2.4"/>
    </reaction>
</comment>
<dbReference type="PIRSF" id="PIRSF000478">
    <property type="entry name" value="TP_PyNP"/>
    <property type="match status" value="1"/>
</dbReference>
<dbReference type="SUPFAM" id="SSF52418">
    <property type="entry name" value="Nucleoside phosphorylase/phosphoribosyltransferase catalytic domain"/>
    <property type="match status" value="1"/>
</dbReference>
<comment type="caution">
    <text evidence="9">The sequence shown here is derived from an EMBL/GenBank/DDBJ whole genome shotgun (WGS) entry which is preliminary data.</text>
</comment>
<dbReference type="EMBL" id="QEYD01000011">
    <property type="protein sequence ID" value="PWE27306.1"/>
    <property type="molecule type" value="Genomic_DNA"/>
</dbReference>
<dbReference type="InterPro" id="IPR018090">
    <property type="entry name" value="Pyrmidine_PPas_bac/euk"/>
</dbReference>
<dbReference type="PANTHER" id="PTHR10515:SF0">
    <property type="entry name" value="THYMIDINE PHOSPHORYLASE"/>
    <property type="match status" value="1"/>
</dbReference>
<evidence type="ECO:0000256" key="3">
    <source>
        <dbReference type="ARBA" id="ARBA00011892"/>
    </source>
</evidence>
<dbReference type="InterPro" id="IPR013102">
    <property type="entry name" value="PYNP_C"/>
</dbReference>
<gene>
    <name evidence="7" type="primary">deoA</name>
    <name evidence="9" type="ORF">C4N9_16720</name>
</gene>
<dbReference type="OrthoDB" id="9763887at2"/>
<comment type="subunit">
    <text evidence="2 7">Homodimer.</text>
</comment>
<evidence type="ECO:0000256" key="7">
    <source>
        <dbReference type="HAMAP-Rule" id="MF_01628"/>
    </source>
</evidence>
<dbReference type="InterPro" id="IPR036566">
    <property type="entry name" value="PYNP-like_C_sf"/>
</dbReference>
<proteinExistence type="inferred from homology"/>
<evidence type="ECO:0000256" key="6">
    <source>
        <dbReference type="ARBA" id="ARBA00048550"/>
    </source>
</evidence>
<dbReference type="SMART" id="SM00941">
    <property type="entry name" value="PYNP_C"/>
    <property type="match status" value="1"/>
</dbReference>
<sequence length="442" mass="45252">MEAGAPDARPDARSVIEAVRDGRAEPGHLAWFAKGLASGRVTDAQAGAFAMAVLLRGLSEESRVALTRAMRDTGDVLRWDLPGPVVDKHSTGGVGDSISLLLAPALACCGAYVPMVSGRGLGHTGGTLDKLEAIPGFTVDVSEPRLRALMHETRCAIVSASDRLAPADKRLYAIRDVTGTVESLDLITASILSKKLAAGLGALVLDVKVGSGAFLPDAEQARALARSLVDTANGAGCRTTALITDMDRPLGLTAGNAVEVAEVMDTLTGRAATPRLVDLTCALGGEALVLARLARNRDEGAAKIRAVLEDGRAAERFGEMVTAQGGPADFLAAYDRHLPKAPVIRDVPARGTGTVAAIDTRAVGTAVVHLGGGRLKGGDRVDPRVGFTALAAPGDRVGPGAPIARVHAADKAGAEAAIAALQAAYRLGDAPAAAALVQEHVT</sequence>
<dbReference type="Proteomes" id="UP000244940">
    <property type="component" value="Unassembled WGS sequence"/>
</dbReference>
<comment type="similarity">
    <text evidence="1 7">Belongs to the thymidine/pyrimidine-nucleoside phosphorylase family.</text>
</comment>
<dbReference type="AlphaFoldDB" id="A0A2U2C5Y5"/>
<dbReference type="EC" id="2.4.2.4" evidence="3 7"/>
<organism evidence="9 10">
    <name type="scientific">Pararhodobacter marinus</name>
    <dbReference type="NCBI Taxonomy" id="2184063"/>
    <lineage>
        <taxon>Bacteria</taxon>
        <taxon>Pseudomonadati</taxon>
        <taxon>Pseudomonadota</taxon>
        <taxon>Alphaproteobacteria</taxon>
        <taxon>Rhodobacterales</taxon>
        <taxon>Paracoccaceae</taxon>
        <taxon>Pararhodobacter</taxon>
    </lineage>
</organism>
<evidence type="ECO:0000256" key="4">
    <source>
        <dbReference type="ARBA" id="ARBA00022676"/>
    </source>
</evidence>
<keyword evidence="4 7" id="KW-0328">Glycosyltransferase</keyword>
<evidence type="ECO:0000313" key="9">
    <source>
        <dbReference type="EMBL" id="PWE27306.1"/>
    </source>
</evidence>
<evidence type="ECO:0000256" key="5">
    <source>
        <dbReference type="ARBA" id="ARBA00022679"/>
    </source>
</evidence>
<dbReference type="UniPathway" id="UPA00578">
    <property type="reaction ID" value="UER00638"/>
</dbReference>
<dbReference type="PANTHER" id="PTHR10515">
    <property type="entry name" value="THYMIDINE PHOSPHORYLASE"/>
    <property type="match status" value="1"/>
</dbReference>
<evidence type="ECO:0000313" key="10">
    <source>
        <dbReference type="Proteomes" id="UP000244940"/>
    </source>
</evidence>
<comment type="function">
    <text evidence="7">The enzymes which catalyze the reversible phosphorolysis of pyrimidine nucleosides are involved in the degradation of these compounds and in their utilization as carbon and energy sources, or in the rescue of pyrimidine bases for nucleotide synthesis.</text>
</comment>
<dbReference type="HAMAP" id="MF_01628">
    <property type="entry name" value="Thymid_phosp"/>
    <property type="match status" value="1"/>
</dbReference>
<dbReference type="InterPro" id="IPR013465">
    <property type="entry name" value="Thymidine_Pase"/>
</dbReference>
<dbReference type="PROSITE" id="PS00647">
    <property type="entry name" value="THYMID_PHOSPHORYLASE"/>
    <property type="match status" value="1"/>
</dbReference>
<keyword evidence="10" id="KW-1185">Reference proteome</keyword>
<dbReference type="GO" id="GO:0006206">
    <property type="term" value="P:pyrimidine nucleobase metabolic process"/>
    <property type="evidence" value="ECO:0007669"/>
    <property type="project" value="InterPro"/>
</dbReference>